<keyword evidence="1" id="KW-0812">Transmembrane</keyword>
<feature type="domain" description="Potassium channel" evidence="3">
    <location>
        <begin position="81"/>
        <end position="135"/>
    </location>
</feature>
<feature type="transmembrane region" description="Helical" evidence="1">
    <location>
        <begin position="125"/>
        <end position="146"/>
    </location>
</feature>
<keyword evidence="1" id="KW-1133">Transmembrane helix</keyword>
<evidence type="ECO:0000313" key="4">
    <source>
        <dbReference type="EnsemblProtists" id="EOD15125"/>
    </source>
</evidence>
<name>A0A0D3IV40_EMIH1</name>
<proteinExistence type="predicted"/>
<dbReference type="Pfam" id="PF07885">
    <property type="entry name" value="Ion_trans_2"/>
    <property type="match status" value="1"/>
</dbReference>
<evidence type="ECO:0000256" key="2">
    <source>
        <dbReference type="SAM" id="SignalP"/>
    </source>
</evidence>
<reference evidence="5" key="1">
    <citation type="journal article" date="2013" name="Nature">
        <title>Pan genome of the phytoplankton Emiliania underpins its global distribution.</title>
        <authorList>
            <person name="Read B.A."/>
            <person name="Kegel J."/>
            <person name="Klute M.J."/>
            <person name="Kuo A."/>
            <person name="Lefebvre S.C."/>
            <person name="Maumus F."/>
            <person name="Mayer C."/>
            <person name="Miller J."/>
            <person name="Monier A."/>
            <person name="Salamov A."/>
            <person name="Young J."/>
            <person name="Aguilar M."/>
            <person name="Claverie J.M."/>
            <person name="Frickenhaus S."/>
            <person name="Gonzalez K."/>
            <person name="Herman E.K."/>
            <person name="Lin Y.C."/>
            <person name="Napier J."/>
            <person name="Ogata H."/>
            <person name="Sarno A.F."/>
            <person name="Shmutz J."/>
            <person name="Schroeder D."/>
            <person name="de Vargas C."/>
            <person name="Verret F."/>
            <person name="von Dassow P."/>
            <person name="Valentin K."/>
            <person name="Van de Peer Y."/>
            <person name="Wheeler G."/>
            <person name="Dacks J.B."/>
            <person name="Delwiche C.F."/>
            <person name="Dyhrman S.T."/>
            <person name="Glockner G."/>
            <person name="John U."/>
            <person name="Richards T."/>
            <person name="Worden A.Z."/>
            <person name="Zhang X."/>
            <person name="Grigoriev I.V."/>
            <person name="Allen A.E."/>
            <person name="Bidle K."/>
            <person name="Borodovsky M."/>
            <person name="Bowler C."/>
            <person name="Brownlee C."/>
            <person name="Cock J.M."/>
            <person name="Elias M."/>
            <person name="Gladyshev V.N."/>
            <person name="Groth M."/>
            <person name="Guda C."/>
            <person name="Hadaegh A."/>
            <person name="Iglesias-Rodriguez M.D."/>
            <person name="Jenkins J."/>
            <person name="Jones B.M."/>
            <person name="Lawson T."/>
            <person name="Leese F."/>
            <person name="Lindquist E."/>
            <person name="Lobanov A."/>
            <person name="Lomsadze A."/>
            <person name="Malik S.B."/>
            <person name="Marsh M.E."/>
            <person name="Mackinder L."/>
            <person name="Mock T."/>
            <person name="Mueller-Roeber B."/>
            <person name="Pagarete A."/>
            <person name="Parker M."/>
            <person name="Probert I."/>
            <person name="Quesneville H."/>
            <person name="Raines C."/>
            <person name="Rensing S.A."/>
            <person name="Riano-Pachon D.M."/>
            <person name="Richier S."/>
            <person name="Rokitta S."/>
            <person name="Shiraiwa Y."/>
            <person name="Soanes D.M."/>
            <person name="van der Giezen M."/>
            <person name="Wahlund T.M."/>
            <person name="Williams B."/>
            <person name="Wilson W."/>
            <person name="Wolfe G."/>
            <person name="Wurch L.L."/>
        </authorList>
    </citation>
    <scope>NUCLEOTIDE SEQUENCE</scope>
</reference>
<dbReference type="PaxDb" id="2903-EOD15125"/>
<dbReference type="KEGG" id="ehx:EMIHUDRAFT_246073"/>
<dbReference type="Gene3D" id="1.10.287.70">
    <property type="match status" value="1"/>
</dbReference>
<sequence>MRMCMCMCMCMCMHMPLLATALTALGPSSGRAAPAFLIHQHPRGAGSALLCANATLEAPRKPRVVTRFFTLRVASLTAGIVGAFASAFVVVEGWPVVDALYFTATTFATIGFGDLKPVRPAGRLLTSMCGVAGLLGGLVSATLAAWREEFEEEEAGERSAAPWLRPWQGLLALFSLGVVGFKLSEEHRPPDEAAAANRLHSPAL</sequence>
<feature type="transmembrane region" description="Helical" evidence="1">
    <location>
        <begin position="71"/>
        <end position="90"/>
    </location>
</feature>
<dbReference type="AlphaFoldDB" id="A0A0D3IV40"/>
<dbReference type="RefSeq" id="XP_005767554.1">
    <property type="nucleotide sequence ID" value="XM_005767497.1"/>
</dbReference>
<protein>
    <recommendedName>
        <fullName evidence="3">Potassium channel domain-containing protein</fullName>
    </recommendedName>
</protein>
<feature type="signal peptide" evidence="2">
    <location>
        <begin position="1"/>
        <end position="19"/>
    </location>
</feature>
<keyword evidence="1" id="KW-0472">Membrane</keyword>
<organism evidence="4 5">
    <name type="scientific">Emiliania huxleyi (strain CCMP1516)</name>
    <dbReference type="NCBI Taxonomy" id="280463"/>
    <lineage>
        <taxon>Eukaryota</taxon>
        <taxon>Haptista</taxon>
        <taxon>Haptophyta</taxon>
        <taxon>Prymnesiophyceae</taxon>
        <taxon>Isochrysidales</taxon>
        <taxon>Noelaerhabdaceae</taxon>
        <taxon>Emiliania</taxon>
    </lineage>
</organism>
<dbReference type="InterPro" id="IPR013099">
    <property type="entry name" value="K_chnl_dom"/>
</dbReference>
<dbReference type="EnsemblProtists" id="EOD15125">
    <property type="protein sequence ID" value="EOD15125"/>
    <property type="gene ID" value="EMIHUDRAFT_246073"/>
</dbReference>
<dbReference type="GeneID" id="17261273"/>
<keyword evidence="5" id="KW-1185">Reference proteome</keyword>
<accession>A0A0D3IV40</accession>
<dbReference type="SUPFAM" id="SSF81324">
    <property type="entry name" value="Voltage-gated potassium channels"/>
    <property type="match status" value="1"/>
</dbReference>
<evidence type="ECO:0000259" key="3">
    <source>
        <dbReference type="Pfam" id="PF07885"/>
    </source>
</evidence>
<evidence type="ECO:0000256" key="1">
    <source>
        <dbReference type="SAM" id="Phobius"/>
    </source>
</evidence>
<keyword evidence="2" id="KW-0732">Signal</keyword>
<reference evidence="4" key="2">
    <citation type="submission" date="2024-10" db="UniProtKB">
        <authorList>
            <consortium name="EnsemblProtists"/>
        </authorList>
    </citation>
    <scope>IDENTIFICATION</scope>
</reference>
<dbReference type="Proteomes" id="UP000013827">
    <property type="component" value="Unassembled WGS sequence"/>
</dbReference>
<feature type="chain" id="PRO_5044195471" description="Potassium channel domain-containing protein" evidence="2">
    <location>
        <begin position="20"/>
        <end position="204"/>
    </location>
</feature>
<dbReference type="HOGENOM" id="CLU_1345368_0_0_1"/>
<evidence type="ECO:0000313" key="5">
    <source>
        <dbReference type="Proteomes" id="UP000013827"/>
    </source>
</evidence>